<evidence type="ECO:0000256" key="3">
    <source>
        <dbReference type="ARBA" id="ARBA00012374"/>
    </source>
</evidence>
<evidence type="ECO:0000313" key="13">
    <source>
        <dbReference type="EMBL" id="UJG41778.1"/>
    </source>
</evidence>
<keyword evidence="6 12" id="KW-0812">Transmembrane</keyword>
<dbReference type="EC" id="3.6.1.27" evidence="3 12"/>
<keyword evidence="8 12" id="KW-1133">Transmembrane helix</keyword>
<reference evidence="13" key="1">
    <citation type="journal article" date="2022" name="Nat. Microbiol.">
        <title>Unique mobile elements and scalable gene flow at the prokaryote-eukaryote boundary revealed by circularized Asgard archaea genomes.</title>
        <authorList>
            <person name="Wu F."/>
            <person name="Speth D.R."/>
            <person name="Philosof A."/>
            <person name="Cremiere A."/>
            <person name="Narayanan A."/>
            <person name="Barco R.A."/>
            <person name="Connon S.A."/>
            <person name="Amend J.P."/>
            <person name="Antoshechkin I.A."/>
            <person name="Orphan V.J."/>
        </authorList>
    </citation>
    <scope>NUCLEOTIDE SEQUENCE</scope>
    <source>
        <strain evidence="13">PM71</strain>
    </source>
</reference>
<accession>A0A9Y1BMJ8</accession>
<feature type="transmembrane region" description="Helical" evidence="12">
    <location>
        <begin position="115"/>
        <end position="133"/>
    </location>
</feature>
<dbReference type="GO" id="GO:0005886">
    <property type="term" value="C:plasma membrane"/>
    <property type="evidence" value="ECO:0007669"/>
    <property type="project" value="UniProtKB-SubCell"/>
</dbReference>
<comment type="catalytic activity">
    <reaction evidence="11 12">
        <text>di-trans,octa-cis-undecaprenyl diphosphate + H2O = di-trans,octa-cis-undecaprenyl phosphate + phosphate + H(+)</text>
        <dbReference type="Rhea" id="RHEA:28094"/>
        <dbReference type="ChEBI" id="CHEBI:15377"/>
        <dbReference type="ChEBI" id="CHEBI:15378"/>
        <dbReference type="ChEBI" id="CHEBI:43474"/>
        <dbReference type="ChEBI" id="CHEBI:58405"/>
        <dbReference type="ChEBI" id="CHEBI:60392"/>
        <dbReference type="EC" id="3.6.1.27"/>
    </reaction>
</comment>
<gene>
    <name evidence="12" type="primary">uppP</name>
    <name evidence="13" type="ORF">K9W45_04765</name>
</gene>
<keyword evidence="7 12" id="KW-0378">Hydrolase</keyword>
<organism evidence="13">
    <name type="scientific">Candidatus Heimdallarchaeum aukensis</name>
    <dbReference type="NCBI Taxonomy" id="2876573"/>
    <lineage>
        <taxon>Archaea</taxon>
        <taxon>Promethearchaeati</taxon>
        <taxon>Candidatus Heimdallarchaeota</taxon>
        <taxon>Candidatus Heimdallarchaeia (ex Rinke et al. 2021) (nom. nud.)</taxon>
        <taxon>Candidatus Heimdallarchaeales</taxon>
        <taxon>Candidatus Heimdallarchaeaceae</taxon>
        <taxon>Candidatus Heimdallarchaeum</taxon>
    </lineage>
</organism>
<protein>
    <recommendedName>
        <fullName evidence="4 12">Undecaprenyl-diphosphatase</fullName>
        <ecNumber evidence="3 12">3.6.1.27</ecNumber>
    </recommendedName>
    <alternativeName>
        <fullName evidence="10 12">Undecaprenyl pyrophosphate phosphatase</fullName>
    </alternativeName>
</protein>
<dbReference type="Pfam" id="PF02673">
    <property type="entry name" value="BacA"/>
    <property type="match status" value="1"/>
</dbReference>
<dbReference type="PANTHER" id="PTHR30622:SF2">
    <property type="entry name" value="UNDECAPRENYL-DIPHOSPHATASE"/>
    <property type="match status" value="1"/>
</dbReference>
<proteinExistence type="inferred from homology"/>
<feature type="transmembrane region" description="Helical" evidence="12">
    <location>
        <begin position="192"/>
        <end position="213"/>
    </location>
</feature>
<sequence length="273" mass="30545">MLFWFLLLFAVLQGLLEWLPVSSEGQSVTLLVSFLHIGSQEAISLSLWLHLGTLIAVVLKYYKELFFFIDFRVRSPEVVQWRWFILVTTFGTAITGIPCYLLLSYLGENPVFGEYITLIIGLALLVTAFVLYFSRKVEKEGVTIAELSKKRMLIVGLLQGFTIIPGISRSGTTVGGLLFLGVDKEEALKGSFIMSIPAVLGGFTLNLSWSLITHEPVLLFKWWEISLAILVTAIIGFLTIELLLRVAKKYSFAFVCLVLGLIIILFFLLGILL</sequence>
<feature type="transmembrane region" description="Helical" evidence="12">
    <location>
        <begin position="153"/>
        <end position="180"/>
    </location>
</feature>
<comment type="subcellular location">
    <subcellularLocation>
        <location evidence="1 12">Cell membrane</location>
        <topology evidence="1 12">Multi-pass membrane protein</topology>
    </subcellularLocation>
</comment>
<dbReference type="PANTHER" id="PTHR30622">
    <property type="entry name" value="UNDECAPRENYL-DIPHOSPHATASE"/>
    <property type="match status" value="1"/>
</dbReference>
<evidence type="ECO:0000256" key="8">
    <source>
        <dbReference type="ARBA" id="ARBA00022989"/>
    </source>
</evidence>
<name>A0A9Y1BMJ8_9ARCH</name>
<dbReference type="EMBL" id="CP084166">
    <property type="protein sequence ID" value="UJG41778.1"/>
    <property type="molecule type" value="Genomic_DNA"/>
</dbReference>
<evidence type="ECO:0000256" key="5">
    <source>
        <dbReference type="ARBA" id="ARBA00022475"/>
    </source>
</evidence>
<evidence type="ECO:0000256" key="6">
    <source>
        <dbReference type="ARBA" id="ARBA00022692"/>
    </source>
</evidence>
<dbReference type="HAMAP" id="MF_01006">
    <property type="entry name" value="Undec_diphosphatase"/>
    <property type="match status" value="1"/>
</dbReference>
<dbReference type="GO" id="GO:0050380">
    <property type="term" value="F:undecaprenyl-diphosphatase activity"/>
    <property type="evidence" value="ECO:0007669"/>
    <property type="project" value="UniProtKB-UniRule"/>
</dbReference>
<feature type="transmembrane region" description="Helical" evidence="12">
    <location>
        <begin position="41"/>
        <end position="62"/>
    </location>
</feature>
<evidence type="ECO:0000256" key="1">
    <source>
        <dbReference type="ARBA" id="ARBA00004651"/>
    </source>
</evidence>
<feature type="transmembrane region" description="Helical" evidence="12">
    <location>
        <begin position="250"/>
        <end position="272"/>
    </location>
</feature>
<dbReference type="Proteomes" id="UP001201020">
    <property type="component" value="Chromosome"/>
</dbReference>
<keyword evidence="5 12" id="KW-1003">Cell membrane</keyword>
<evidence type="ECO:0000256" key="10">
    <source>
        <dbReference type="ARBA" id="ARBA00032707"/>
    </source>
</evidence>
<feature type="transmembrane region" description="Helical" evidence="12">
    <location>
        <begin position="225"/>
        <end position="244"/>
    </location>
</feature>
<evidence type="ECO:0000256" key="2">
    <source>
        <dbReference type="ARBA" id="ARBA00010621"/>
    </source>
</evidence>
<comment type="similarity">
    <text evidence="2 12">Belongs to the UppP family.</text>
</comment>
<keyword evidence="9 12" id="KW-0472">Membrane</keyword>
<dbReference type="AlphaFoldDB" id="A0A9Y1BMJ8"/>
<evidence type="ECO:0000256" key="12">
    <source>
        <dbReference type="HAMAP-Rule" id="MF_01006"/>
    </source>
</evidence>
<feature type="transmembrane region" description="Helical" evidence="12">
    <location>
        <begin position="83"/>
        <end position="103"/>
    </location>
</feature>
<evidence type="ECO:0000256" key="4">
    <source>
        <dbReference type="ARBA" id="ARBA00021581"/>
    </source>
</evidence>
<evidence type="ECO:0000256" key="7">
    <source>
        <dbReference type="ARBA" id="ARBA00022801"/>
    </source>
</evidence>
<evidence type="ECO:0000256" key="11">
    <source>
        <dbReference type="ARBA" id="ARBA00047594"/>
    </source>
</evidence>
<dbReference type="InterPro" id="IPR003824">
    <property type="entry name" value="UppP"/>
</dbReference>
<comment type="function">
    <text evidence="12">Catalyzes the dephosphorylation of undecaprenyl diphosphate (UPP).</text>
</comment>
<evidence type="ECO:0000256" key="9">
    <source>
        <dbReference type="ARBA" id="ARBA00023136"/>
    </source>
</evidence>